<dbReference type="InterPro" id="IPR036249">
    <property type="entry name" value="Thioredoxin-like_sf"/>
</dbReference>
<dbReference type="EMBL" id="JACAZI010000003">
    <property type="protein sequence ID" value="KAF7365316.1"/>
    <property type="molecule type" value="Genomic_DNA"/>
</dbReference>
<dbReference type="Pfam" id="PF12824">
    <property type="entry name" value="MRP-L20"/>
    <property type="match status" value="1"/>
</dbReference>
<reference evidence="6" key="1">
    <citation type="submission" date="2020-05" db="EMBL/GenBank/DDBJ databases">
        <title>Mycena genomes resolve the evolution of fungal bioluminescence.</title>
        <authorList>
            <person name="Tsai I.J."/>
        </authorList>
    </citation>
    <scope>NUCLEOTIDE SEQUENCE</scope>
    <source>
        <strain evidence="6">CCC161011</strain>
    </source>
</reference>
<keyword evidence="7" id="KW-1185">Reference proteome</keyword>
<feature type="region of interest" description="Disordered" evidence="3">
    <location>
        <begin position="195"/>
        <end position="214"/>
    </location>
</feature>
<dbReference type="InterPro" id="IPR004045">
    <property type="entry name" value="Glutathione_S-Trfase_N"/>
</dbReference>
<dbReference type="CDD" id="cd03048">
    <property type="entry name" value="GST_N_Ure2p_like"/>
    <property type="match status" value="1"/>
</dbReference>
<accession>A0A8H6YVY7</accession>
<dbReference type="OrthoDB" id="6021263at2759"/>
<evidence type="ECO:0000313" key="7">
    <source>
        <dbReference type="Proteomes" id="UP000620124"/>
    </source>
</evidence>
<dbReference type="Proteomes" id="UP000620124">
    <property type="component" value="Unassembled WGS sequence"/>
</dbReference>
<dbReference type="PANTHER" id="PTHR44051">
    <property type="entry name" value="GLUTATHIONE S-TRANSFERASE-RELATED"/>
    <property type="match status" value="1"/>
</dbReference>
<dbReference type="Pfam" id="PF00043">
    <property type="entry name" value="GST_C"/>
    <property type="match status" value="1"/>
</dbReference>
<evidence type="ECO:0000256" key="1">
    <source>
        <dbReference type="ARBA" id="ARBA00007409"/>
    </source>
</evidence>
<dbReference type="PROSITE" id="PS50404">
    <property type="entry name" value="GST_NTER"/>
    <property type="match status" value="1"/>
</dbReference>
<dbReference type="PANTHER" id="PTHR44051:SF8">
    <property type="entry name" value="GLUTATHIONE S-TRANSFERASE GSTA"/>
    <property type="match status" value="1"/>
</dbReference>
<proteinExistence type="inferred from homology"/>
<sequence length="365" mass="41715">MSKPAPIMLYTVGTPNGRKVSVFLEELKAAYGLEYEWKKIDFSKNEQKDEWFIKLNPNGRIPTIVDRTRGDFPVFETGAILLYLQQYYDKEGRFSFDPASKEASKHAFWGVLEIRLKDHEYLVGEKFSIADINAYPWVGGHKFVGIETLDEFPSVKRWFDKIASLQIKIISMFRSLPSIASAPAFTRTYATKLNKWPRPKPGTAERPAYHAPDPLVNNPQAVVTALPDEDLTFIHRPPPTAPSPYSFTTNPVSPLLRPRQPKEEVPLPPPSRPKYGKEPLPRASAQTILEIKRLRALDPDRYTSGVLARKFNVTRGFVQAIAALKKSQRKAKRREQEQIAEAARGKWSEKKTTLMLIKAKRRELW</sequence>
<dbReference type="InterPro" id="IPR036282">
    <property type="entry name" value="Glutathione-S-Trfase_C_sf"/>
</dbReference>
<evidence type="ECO:0000259" key="5">
    <source>
        <dbReference type="PROSITE" id="PS50405"/>
    </source>
</evidence>
<dbReference type="SUPFAM" id="SSF52833">
    <property type="entry name" value="Thioredoxin-like"/>
    <property type="match status" value="1"/>
</dbReference>
<evidence type="ECO:0000256" key="3">
    <source>
        <dbReference type="SAM" id="MobiDB-lite"/>
    </source>
</evidence>
<comment type="similarity">
    <text evidence="1 2">Belongs to the GST superfamily.</text>
</comment>
<feature type="domain" description="GST C-terminal" evidence="5">
    <location>
        <begin position="63"/>
        <end position="185"/>
    </location>
</feature>
<evidence type="ECO:0000256" key="2">
    <source>
        <dbReference type="RuleBase" id="RU003494"/>
    </source>
</evidence>
<feature type="region of interest" description="Disordered" evidence="3">
    <location>
        <begin position="233"/>
        <end position="281"/>
    </location>
</feature>
<dbReference type="InterPro" id="IPR010987">
    <property type="entry name" value="Glutathione-S-Trfase_C-like"/>
</dbReference>
<protein>
    <submittedName>
        <fullName evidence="6">Disulfide-bond oxidoreductase YfcG</fullName>
    </submittedName>
</protein>
<dbReference type="PROSITE" id="PS50405">
    <property type="entry name" value="GST_CTER"/>
    <property type="match status" value="1"/>
</dbReference>
<dbReference type="Gene3D" id="1.20.1050.10">
    <property type="match status" value="1"/>
</dbReference>
<evidence type="ECO:0000259" key="4">
    <source>
        <dbReference type="PROSITE" id="PS50404"/>
    </source>
</evidence>
<gene>
    <name evidence="6" type="ORF">MVEN_00403600</name>
</gene>
<evidence type="ECO:0000313" key="6">
    <source>
        <dbReference type="EMBL" id="KAF7365316.1"/>
    </source>
</evidence>
<name>A0A8H6YVY7_9AGAR</name>
<dbReference type="Gene3D" id="3.40.30.10">
    <property type="entry name" value="Glutaredoxin"/>
    <property type="match status" value="1"/>
</dbReference>
<dbReference type="SUPFAM" id="SSF47616">
    <property type="entry name" value="GST C-terminal domain-like"/>
    <property type="match status" value="1"/>
</dbReference>
<dbReference type="Pfam" id="PF02798">
    <property type="entry name" value="GST_N"/>
    <property type="match status" value="1"/>
</dbReference>
<feature type="domain" description="GST N-terminal" evidence="4">
    <location>
        <begin position="8"/>
        <end position="92"/>
    </location>
</feature>
<comment type="caution">
    <text evidence="6">The sequence shown here is derived from an EMBL/GenBank/DDBJ whole genome shotgun (WGS) entry which is preliminary data.</text>
</comment>
<dbReference type="AlphaFoldDB" id="A0A8H6YVY7"/>
<feature type="compositionally biased region" description="Polar residues" evidence="3">
    <location>
        <begin position="243"/>
        <end position="252"/>
    </location>
</feature>
<dbReference type="InterPro" id="IPR004046">
    <property type="entry name" value="GST_C"/>
</dbReference>
<organism evidence="6 7">
    <name type="scientific">Mycena venus</name>
    <dbReference type="NCBI Taxonomy" id="2733690"/>
    <lineage>
        <taxon>Eukaryota</taxon>
        <taxon>Fungi</taxon>
        <taxon>Dikarya</taxon>
        <taxon>Basidiomycota</taxon>
        <taxon>Agaricomycotina</taxon>
        <taxon>Agaricomycetes</taxon>
        <taxon>Agaricomycetidae</taxon>
        <taxon>Agaricales</taxon>
        <taxon>Marasmiineae</taxon>
        <taxon>Mycenaceae</taxon>
        <taxon>Mycena</taxon>
    </lineage>
</organism>